<dbReference type="EMBL" id="AUSV01000133">
    <property type="protein sequence ID" value="ESP90965.1"/>
    <property type="molecule type" value="Genomic_DNA"/>
</dbReference>
<comment type="caution">
    <text evidence="1">The sequence shown here is derived from an EMBL/GenBank/DDBJ whole genome shotgun (WGS) entry which is preliminary data.</text>
</comment>
<organism evidence="1 2">
    <name type="scientific">Pseudoalteromonas luteoviolacea (strain 2ta16)</name>
    <dbReference type="NCBI Taxonomy" id="1353533"/>
    <lineage>
        <taxon>Bacteria</taxon>
        <taxon>Pseudomonadati</taxon>
        <taxon>Pseudomonadota</taxon>
        <taxon>Gammaproteobacteria</taxon>
        <taxon>Alteromonadales</taxon>
        <taxon>Pseudoalteromonadaceae</taxon>
        <taxon>Pseudoalteromonas</taxon>
    </lineage>
</organism>
<protein>
    <submittedName>
        <fullName evidence="1">Uncharacterized protein</fullName>
    </submittedName>
</protein>
<accession>V4HJH9</accession>
<sequence length="39" mass="4173">MKLKKKNLIVLNRNQLPLVFGGLTASNTAKEPPPQNAAG</sequence>
<gene>
    <name evidence="1" type="ORF">PL2TA16_01356</name>
</gene>
<evidence type="ECO:0000313" key="2">
    <source>
        <dbReference type="Proteomes" id="UP000017820"/>
    </source>
</evidence>
<name>V4HJH9_PSEL2</name>
<proteinExistence type="predicted"/>
<evidence type="ECO:0000313" key="1">
    <source>
        <dbReference type="EMBL" id="ESP90965.1"/>
    </source>
</evidence>
<dbReference type="Proteomes" id="UP000017820">
    <property type="component" value="Unassembled WGS sequence"/>
</dbReference>
<reference evidence="1 2" key="1">
    <citation type="submission" date="2013-07" db="EMBL/GenBank/DDBJ databases">
        <title>Draft genome sequence of Pseudoalteromonas luteoviolacea 2ta16.</title>
        <authorList>
            <person name="Allen E.E."/>
            <person name="Azam F."/>
            <person name="Podell S."/>
        </authorList>
    </citation>
    <scope>NUCLEOTIDE SEQUENCE [LARGE SCALE GENOMIC DNA]</scope>
    <source>
        <strain evidence="1 2">2ta16</strain>
    </source>
</reference>
<dbReference type="AlphaFoldDB" id="V4HJH9"/>